<sequence length="134" mass="15558">MHFNRIERFSLVFNRSKFISKFFFKLFAHLHHIQAVSVEFQRLPFFTFSSFHHPSNSARYFSVVYSAPDARLTSLRKQINELRLKHSDALDTGSSVRLSSAGRTVLEESPSKATSEPRGYKPSFHLSESWVFID</sequence>
<dbReference type="Proteomes" id="UP000784294">
    <property type="component" value="Unassembled WGS sequence"/>
</dbReference>
<comment type="caution">
    <text evidence="2">The sequence shown here is derived from an EMBL/GenBank/DDBJ whole genome shotgun (WGS) entry which is preliminary data.</text>
</comment>
<feature type="region of interest" description="Disordered" evidence="1">
    <location>
        <begin position="93"/>
        <end position="120"/>
    </location>
</feature>
<protein>
    <submittedName>
        <fullName evidence="2">Uncharacterized protein</fullName>
    </submittedName>
</protein>
<dbReference type="EMBL" id="CAAALY010255659">
    <property type="protein sequence ID" value="VEL37674.1"/>
    <property type="molecule type" value="Genomic_DNA"/>
</dbReference>
<reference evidence="2" key="1">
    <citation type="submission" date="2018-11" db="EMBL/GenBank/DDBJ databases">
        <authorList>
            <consortium name="Pathogen Informatics"/>
        </authorList>
    </citation>
    <scope>NUCLEOTIDE SEQUENCE</scope>
</reference>
<evidence type="ECO:0000313" key="3">
    <source>
        <dbReference type="Proteomes" id="UP000784294"/>
    </source>
</evidence>
<feature type="compositionally biased region" description="Polar residues" evidence="1">
    <location>
        <begin position="93"/>
        <end position="102"/>
    </location>
</feature>
<accession>A0A3S5BSH1</accession>
<organism evidence="2 3">
    <name type="scientific">Protopolystoma xenopodis</name>
    <dbReference type="NCBI Taxonomy" id="117903"/>
    <lineage>
        <taxon>Eukaryota</taxon>
        <taxon>Metazoa</taxon>
        <taxon>Spiralia</taxon>
        <taxon>Lophotrochozoa</taxon>
        <taxon>Platyhelminthes</taxon>
        <taxon>Monogenea</taxon>
        <taxon>Polyopisthocotylea</taxon>
        <taxon>Polystomatidea</taxon>
        <taxon>Polystomatidae</taxon>
        <taxon>Protopolystoma</taxon>
    </lineage>
</organism>
<dbReference type="AlphaFoldDB" id="A0A3S5BSH1"/>
<keyword evidence="3" id="KW-1185">Reference proteome</keyword>
<gene>
    <name evidence="2" type="ORF">PXEA_LOCUS31114</name>
</gene>
<name>A0A3S5BSH1_9PLAT</name>
<evidence type="ECO:0000313" key="2">
    <source>
        <dbReference type="EMBL" id="VEL37674.1"/>
    </source>
</evidence>
<proteinExistence type="predicted"/>
<evidence type="ECO:0000256" key="1">
    <source>
        <dbReference type="SAM" id="MobiDB-lite"/>
    </source>
</evidence>